<name>A0A8I3A2I5_9AGAM</name>
<sequence>MRTEATHCRAIDTAFAFSMFIRGYPPGTTIDMILQKEEEAELRSRQVVREKVQGWLDTSASLPISHGSDHG</sequence>
<protein>
    <submittedName>
        <fullName evidence="1">Uncharacterized protein</fullName>
    </submittedName>
</protein>
<proteinExistence type="predicted"/>
<accession>A0A8I3A2I5</accession>
<dbReference type="Proteomes" id="UP000683000">
    <property type="component" value="Unassembled WGS sequence"/>
</dbReference>
<gene>
    <name evidence="1" type="ORF">JVT61DRAFT_15593</name>
</gene>
<comment type="caution">
    <text evidence="1">The sequence shown here is derived from an EMBL/GenBank/DDBJ whole genome shotgun (WGS) entry which is preliminary data.</text>
</comment>
<organism evidence="1 2">
    <name type="scientific">Boletus reticuloceps</name>
    <dbReference type="NCBI Taxonomy" id="495285"/>
    <lineage>
        <taxon>Eukaryota</taxon>
        <taxon>Fungi</taxon>
        <taxon>Dikarya</taxon>
        <taxon>Basidiomycota</taxon>
        <taxon>Agaricomycotina</taxon>
        <taxon>Agaricomycetes</taxon>
        <taxon>Agaricomycetidae</taxon>
        <taxon>Boletales</taxon>
        <taxon>Boletineae</taxon>
        <taxon>Boletaceae</taxon>
        <taxon>Boletoideae</taxon>
        <taxon>Boletus</taxon>
    </lineage>
</organism>
<dbReference type="AlphaFoldDB" id="A0A8I3A2I5"/>
<evidence type="ECO:0000313" key="1">
    <source>
        <dbReference type="EMBL" id="KAG6369228.1"/>
    </source>
</evidence>
<reference evidence="1" key="1">
    <citation type="submission" date="2021-03" db="EMBL/GenBank/DDBJ databases">
        <title>Evolutionary innovations through gain and loss of genes in the ectomycorrhizal Boletales.</title>
        <authorList>
            <person name="Wu G."/>
            <person name="Miyauchi S."/>
            <person name="Morin E."/>
            <person name="Yang Z.-L."/>
            <person name="Xu J."/>
            <person name="Martin F.M."/>
        </authorList>
    </citation>
    <scope>NUCLEOTIDE SEQUENCE</scope>
    <source>
        <strain evidence="1">BR01</strain>
    </source>
</reference>
<evidence type="ECO:0000313" key="2">
    <source>
        <dbReference type="Proteomes" id="UP000683000"/>
    </source>
</evidence>
<dbReference type="EMBL" id="JAGFBS010000097">
    <property type="protein sequence ID" value="KAG6369228.1"/>
    <property type="molecule type" value="Genomic_DNA"/>
</dbReference>
<keyword evidence="2" id="KW-1185">Reference proteome</keyword>